<keyword evidence="2" id="KW-0472">Membrane</keyword>
<feature type="region of interest" description="Disordered" evidence="1">
    <location>
        <begin position="50"/>
        <end position="110"/>
    </location>
</feature>
<evidence type="ECO:0000259" key="3">
    <source>
        <dbReference type="Pfam" id="PF17802"/>
    </source>
</evidence>
<dbReference type="NCBIfam" id="TIGR01167">
    <property type="entry name" value="LPXTG_anchor"/>
    <property type="match status" value="1"/>
</dbReference>
<dbReference type="InterPro" id="IPR013783">
    <property type="entry name" value="Ig-like_fold"/>
</dbReference>
<keyword evidence="2" id="KW-0812">Transmembrane</keyword>
<feature type="domain" description="SpaA-like prealbumin fold" evidence="4">
    <location>
        <begin position="732"/>
        <end position="823"/>
    </location>
</feature>
<feature type="domain" description="SpaA-like prealbumin fold" evidence="5">
    <location>
        <begin position="376"/>
        <end position="489"/>
    </location>
</feature>
<feature type="compositionally biased region" description="Low complexity" evidence="1">
    <location>
        <begin position="54"/>
        <end position="64"/>
    </location>
</feature>
<evidence type="ECO:0000256" key="2">
    <source>
        <dbReference type="SAM" id="Phobius"/>
    </source>
</evidence>
<dbReference type="Gene3D" id="2.60.40.10">
    <property type="entry name" value="Immunoglobulins"/>
    <property type="match status" value="1"/>
</dbReference>
<evidence type="ECO:0000313" key="7">
    <source>
        <dbReference type="Proteomes" id="UP000595374"/>
    </source>
</evidence>
<dbReference type="InterPro" id="IPR045826">
    <property type="entry name" value="SpaA_PFL_dom_2"/>
</dbReference>
<feature type="region of interest" description="Disordered" evidence="1">
    <location>
        <begin position="401"/>
        <end position="424"/>
    </location>
</feature>
<dbReference type="Proteomes" id="UP000595374">
    <property type="component" value="Chromosome"/>
</dbReference>
<dbReference type="Pfam" id="PF19403">
    <property type="entry name" value="SpaA_2"/>
    <property type="match status" value="1"/>
</dbReference>
<dbReference type="SUPFAM" id="SSF63825">
    <property type="entry name" value="YWTD domain"/>
    <property type="match status" value="1"/>
</dbReference>
<proteinExistence type="predicted"/>
<evidence type="ECO:0000256" key="1">
    <source>
        <dbReference type="SAM" id="MobiDB-lite"/>
    </source>
</evidence>
<feature type="domain" description="SpaA-like prealbumin fold" evidence="3">
    <location>
        <begin position="830"/>
        <end position="919"/>
    </location>
</feature>
<protein>
    <submittedName>
        <fullName evidence="6">LPXTG cell wall anchor domain-containing protein</fullName>
    </submittedName>
</protein>
<accession>A0A7T4A1D4</accession>
<evidence type="ECO:0000259" key="4">
    <source>
        <dbReference type="Pfam" id="PF19403"/>
    </source>
</evidence>
<sequence>MASNKPIFPVASRRLRTMAAPARVILAMLAVLIALAVMGGVVTAPTAAHAANTGSSLGSGPSSSAPKTEDSEPKDSGMSSEPGLGEQEPTPSKSESVDTDPGSDGTEPTQMPRVDAQAVIACAPGNVYSVNRGGELSHIASNGNVTRVGGPSSGTTFTQLNGVGISSGGTGIYAFDRTSNTVAAFQKFDLTNDVWRPFGQSFNAASSPGNFAGSLVAGAVDLKTGNYFFGGYEQNAQVFKLWRLNTTNGAVTYLGAVSTPGAGTGANGDIAFDSSGNLYILRNENRNATTVETKIFSVKDDALAAANGTSLAASASASLSTVAGVNGVAFDANGKAYVGAGNNVTTYDTPAWTAAGTLTTQLPGTTDLASCSSPASITLEKDVKNRVNSGDQFNLRLDQGTTNLGTATTTGSARGVQSERVGPLPAARNSTIRFSETGSGSADLSRYSSTYQCFSDGREISGASGTGTSGTITIPATGNEIVCRISNTPLTANVTINKKTQNASGGNEQNAQGWTVGSRAIATTGSVTQAPTGTTQTTDASGNARWTLTFGSAASRANIAISETQQGNYRFVSGTCRITRLDGSTQTTTLTNENAQNLGSIVQPGDDVQCNYVNRIKDATVKVDKSWNINGQTYANGSQPEGISAKLLLDPAGQPASDPAFGQTRTGFGFGDSVKIGETTTIDAARFPGCALKSKTISGTGITGTVPLTDNFSTTLAAAANSYTVTNTVECQTLTIVKDVKNDNGGTLTSADWNQNLFASPGSGSRLTYNSGERKFVPTGSYTISETTLAGYDQESIRCTGGTYNDATKTVAIAAGQNATCTVTNNDSGGTVAWEKVNGSGDFLDGSEWTLRGPGGSEVAIQDCVANSVDQCTGRDRNPAAGKFRIEELAWGDYTLVETRSPAGYVLDETEQTFSITRERLDHQFGEPFVNEQAESPTLPLTGGTGTLGYIIGGAVLVLSCAAGAYWLQRRRSQGRS</sequence>
<gene>
    <name evidence="6" type="ORF">I6H47_05855</name>
</gene>
<dbReference type="EMBL" id="CP065989">
    <property type="protein sequence ID" value="QQB15463.1"/>
    <property type="molecule type" value="Genomic_DNA"/>
</dbReference>
<feature type="transmembrane region" description="Helical" evidence="2">
    <location>
        <begin position="948"/>
        <end position="968"/>
    </location>
</feature>
<evidence type="ECO:0000259" key="5">
    <source>
        <dbReference type="Pfam" id="PF20674"/>
    </source>
</evidence>
<dbReference type="InterPro" id="IPR041033">
    <property type="entry name" value="SpaA_PFL_dom_1"/>
</dbReference>
<dbReference type="Pfam" id="PF17802">
    <property type="entry name" value="SpaA"/>
    <property type="match status" value="1"/>
</dbReference>
<reference evidence="6 7" key="1">
    <citation type="submission" date="2020-12" db="EMBL/GenBank/DDBJ databases">
        <title>FDA dAtabase for Regulatory Grade micrObial Sequences (FDA-ARGOS): Supporting development and validation of Infectious Disease Dx tests.</title>
        <authorList>
            <person name="Sproer C."/>
            <person name="Gronow S."/>
            <person name="Severitt S."/>
            <person name="Schroder I."/>
            <person name="Tallon L."/>
            <person name="Sadzewicz L."/>
            <person name="Zhao X."/>
            <person name="Boylan J."/>
            <person name="Ott S."/>
            <person name="Bowen H."/>
            <person name="Vavikolanu K."/>
            <person name="Mehta A."/>
            <person name="Aluvathingal J."/>
            <person name="Nadendla S."/>
            <person name="Lowell S."/>
            <person name="Myers T."/>
            <person name="Yan Y."/>
            <person name="Sichtig H."/>
        </authorList>
    </citation>
    <scope>NUCLEOTIDE SEQUENCE [LARGE SCALE GENOMIC DNA]</scope>
    <source>
        <strain evidence="6 7">FDAARGOS_990</strain>
    </source>
</reference>
<name>A0A7T4A1D4_9MICO</name>
<feature type="compositionally biased region" description="Low complexity" evidence="1">
    <location>
        <begin position="401"/>
        <end position="411"/>
    </location>
</feature>
<keyword evidence="2" id="KW-1133">Transmembrane helix</keyword>
<organism evidence="6 7">
    <name type="scientific">Brevibacterium casei</name>
    <dbReference type="NCBI Taxonomy" id="33889"/>
    <lineage>
        <taxon>Bacteria</taxon>
        <taxon>Bacillati</taxon>
        <taxon>Actinomycetota</taxon>
        <taxon>Actinomycetes</taxon>
        <taxon>Micrococcales</taxon>
        <taxon>Brevibacteriaceae</taxon>
        <taxon>Brevibacterium</taxon>
    </lineage>
</organism>
<dbReference type="InterPro" id="IPR048834">
    <property type="entry name" value="SpaA_pre-album"/>
</dbReference>
<evidence type="ECO:0000313" key="6">
    <source>
        <dbReference type="EMBL" id="QQB15463.1"/>
    </source>
</evidence>
<dbReference type="AlphaFoldDB" id="A0A7T4A1D4"/>
<dbReference type="Pfam" id="PF20674">
    <property type="entry name" value="SpaA_3"/>
    <property type="match status" value="1"/>
</dbReference>
<dbReference type="GO" id="GO:0005975">
    <property type="term" value="P:carbohydrate metabolic process"/>
    <property type="evidence" value="ECO:0007669"/>
    <property type="project" value="UniProtKB-ARBA"/>
</dbReference>